<protein>
    <submittedName>
        <fullName evidence="1">Uncharacterized protein</fullName>
    </submittedName>
</protein>
<proteinExistence type="predicted"/>
<name>A0A316DI89_9FLAO</name>
<dbReference type="RefSeq" id="WP_109682852.1">
    <property type="nucleotide sequence ID" value="NZ_QGGP01000006.1"/>
</dbReference>
<evidence type="ECO:0000313" key="1">
    <source>
        <dbReference type="EMBL" id="PWK17967.1"/>
    </source>
</evidence>
<sequence>MKESFILEESERNASGVQNKFDSDLMLIGKLKTINYKLVVSCQLVDVNDGTQILGDKIIYDNKQRFIELKNQLNVSEN</sequence>
<organism evidence="1 2">
    <name type="scientific">Xanthomarina spongicola</name>
    <dbReference type="NCBI Taxonomy" id="570520"/>
    <lineage>
        <taxon>Bacteria</taxon>
        <taxon>Pseudomonadati</taxon>
        <taxon>Bacteroidota</taxon>
        <taxon>Flavobacteriia</taxon>
        <taxon>Flavobacteriales</taxon>
        <taxon>Flavobacteriaceae</taxon>
        <taxon>Xanthomarina</taxon>
    </lineage>
</organism>
<dbReference type="AlphaFoldDB" id="A0A316DI89"/>
<gene>
    <name evidence="1" type="ORF">LX78_02366</name>
</gene>
<dbReference type="OrthoDB" id="9779074at2"/>
<reference evidence="1 2" key="1">
    <citation type="submission" date="2018-05" db="EMBL/GenBank/DDBJ databases">
        <title>Genomic Encyclopedia of Archaeal and Bacterial Type Strains, Phase II (KMG-II): from individual species to whole genera.</title>
        <authorList>
            <person name="Goeker M."/>
        </authorList>
    </citation>
    <scope>NUCLEOTIDE SEQUENCE [LARGE SCALE GENOMIC DNA]</scope>
    <source>
        <strain evidence="1 2">DSM 22637</strain>
    </source>
</reference>
<dbReference type="EMBL" id="QGGP01000006">
    <property type="protein sequence ID" value="PWK17967.1"/>
    <property type="molecule type" value="Genomic_DNA"/>
</dbReference>
<evidence type="ECO:0000313" key="2">
    <source>
        <dbReference type="Proteomes" id="UP000245430"/>
    </source>
</evidence>
<accession>A0A316DI89</accession>
<dbReference type="Proteomes" id="UP000245430">
    <property type="component" value="Unassembled WGS sequence"/>
</dbReference>
<comment type="caution">
    <text evidence="1">The sequence shown here is derived from an EMBL/GenBank/DDBJ whole genome shotgun (WGS) entry which is preliminary data.</text>
</comment>
<keyword evidence="2" id="KW-1185">Reference proteome</keyword>